<evidence type="ECO:0000313" key="1">
    <source>
        <dbReference type="EMBL" id="AEM46940.1"/>
    </source>
</evidence>
<organism evidence="1 2">
    <name type="scientific">Acidithiobacillus ferrivorans SS3</name>
    <dbReference type="NCBI Taxonomy" id="743299"/>
    <lineage>
        <taxon>Bacteria</taxon>
        <taxon>Pseudomonadati</taxon>
        <taxon>Pseudomonadota</taxon>
        <taxon>Acidithiobacillia</taxon>
        <taxon>Acidithiobacillales</taxon>
        <taxon>Acidithiobacillaceae</taxon>
        <taxon>Acidithiobacillus</taxon>
    </lineage>
</organism>
<evidence type="ECO:0000313" key="2">
    <source>
        <dbReference type="Proteomes" id="UP000009220"/>
    </source>
</evidence>
<dbReference type="EMBL" id="CP002985">
    <property type="protein sequence ID" value="AEM46940.1"/>
    <property type="molecule type" value="Genomic_DNA"/>
</dbReference>
<name>G0JLZ0_9PROT</name>
<protein>
    <submittedName>
        <fullName evidence="1">Uncharacterized protein</fullName>
    </submittedName>
</protein>
<proteinExistence type="predicted"/>
<dbReference type="Proteomes" id="UP000009220">
    <property type="component" value="Chromosome"/>
</dbReference>
<dbReference type="AlphaFoldDB" id="G0JLZ0"/>
<dbReference type="STRING" id="743299.Acife_0742"/>
<sequence>MRSECAAGTAEADVPHDFPPVMFTLHAQNGCIQAAARAHNINHWTVQEYRCMADSVGATPGEWRVIVAGYAENTLKTTTPTSPLGEQINQQIRACKGEIGGIPGRGGPSFAER</sequence>
<dbReference type="KEGG" id="afi:Acife_0742"/>
<dbReference type="RefSeq" id="WP_014028209.1">
    <property type="nucleotide sequence ID" value="NC_015942.1"/>
</dbReference>
<dbReference type="HOGENOM" id="CLU_2128032_0_0_6"/>
<reference evidence="1 2" key="1">
    <citation type="journal article" date="2011" name="J. Bacteriol.">
        <title>Draft genome of the psychrotolerant acidophile Acidithiobacillus ferrivorans SS3.</title>
        <authorList>
            <person name="Liljeqvist M."/>
            <person name="Valdes J."/>
            <person name="Holmes D.S."/>
            <person name="Dopson M."/>
        </authorList>
    </citation>
    <scope>NUCLEOTIDE SEQUENCE [LARGE SCALE GENOMIC DNA]</scope>
    <source>
        <strain evidence="1 2">SS3</strain>
    </source>
</reference>
<gene>
    <name evidence="1" type="ORF">Acife_0742</name>
</gene>
<accession>G0JLZ0</accession>